<dbReference type="InterPro" id="IPR027417">
    <property type="entry name" value="P-loop_NTPase"/>
</dbReference>
<dbReference type="SMART" id="SM00487">
    <property type="entry name" value="DEXDc"/>
    <property type="match status" value="1"/>
</dbReference>
<dbReference type="InterPro" id="IPR014001">
    <property type="entry name" value="Helicase_ATP-bd"/>
</dbReference>
<dbReference type="CDD" id="cd18032">
    <property type="entry name" value="DEXHc_RE_I_III_res"/>
    <property type="match status" value="1"/>
</dbReference>
<dbReference type="InterPro" id="IPR006935">
    <property type="entry name" value="Helicase/UvrB_N"/>
</dbReference>
<proteinExistence type="predicted"/>
<gene>
    <name evidence="3" type="ORF">D1Y85_26205</name>
</gene>
<dbReference type="RefSeq" id="WP_124153989.1">
    <property type="nucleotide sequence ID" value="NZ_RQIS01000034.1"/>
</dbReference>
<evidence type="ECO:0000259" key="2">
    <source>
        <dbReference type="PROSITE" id="PS51192"/>
    </source>
</evidence>
<dbReference type="NCBIfam" id="NF046051">
    <property type="entry name" value="restrict_EcoAI"/>
    <property type="match status" value="1"/>
</dbReference>
<keyword evidence="4" id="KW-1185">Reference proteome</keyword>
<dbReference type="GO" id="GO:0009307">
    <property type="term" value="P:DNA restriction-modification system"/>
    <property type="evidence" value="ECO:0007669"/>
    <property type="project" value="UniProtKB-KW"/>
</dbReference>
<keyword evidence="3" id="KW-0547">Nucleotide-binding</keyword>
<keyword evidence="3" id="KW-0347">Helicase</keyword>
<dbReference type="GO" id="GO:0005524">
    <property type="term" value="F:ATP binding"/>
    <property type="evidence" value="ECO:0007669"/>
    <property type="project" value="UniProtKB-KW"/>
</dbReference>
<dbReference type="PANTHER" id="PTHR47396">
    <property type="entry name" value="TYPE I RESTRICTION ENZYME ECOKI R PROTEIN"/>
    <property type="match status" value="1"/>
</dbReference>
<dbReference type="GO" id="GO:0004386">
    <property type="term" value="F:helicase activity"/>
    <property type="evidence" value="ECO:0007669"/>
    <property type="project" value="UniProtKB-KW"/>
</dbReference>
<dbReference type="Gene3D" id="3.90.1570.30">
    <property type="match status" value="1"/>
</dbReference>
<dbReference type="OrthoDB" id="9804086at2"/>
<dbReference type="Pfam" id="PF08463">
    <property type="entry name" value="EcoEI_R_C"/>
    <property type="match status" value="1"/>
</dbReference>
<evidence type="ECO:0000313" key="3">
    <source>
        <dbReference type="EMBL" id="RQG99822.1"/>
    </source>
</evidence>
<dbReference type="SUPFAM" id="SSF52540">
    <property type="entry name" value="P-loop containing nucleoside triphosphate hydrolases"/>
    <property type="match status" value="2"/>
</dbReference>
<dbReference type="PROSITE" id="PS51192">
    <property type="entry name" value="HELICASE_ATP_BIND_1"/>
    <property type="match status" value="1"/>
</dbReference>
<accession>A0A3N6NKM7</accession>
<dbReference type="Proteomes" id="UP000272778">
    <property type="component" value="Unassembled WGS sequence"/>
</dbReference>
<keyword evidence="3" id="KW-0378">Hydrolase</keyword>
<dbReference type="GO" id="GO:0003677">
    <property type="term" value="F:DNA binding"/>
    <property type="evidence" value="ECO:0007669"/>
    <property type="project" value="UniProtKB-KW"/>
</dbReference>
<name>A0A3N6NKM7_9BURK</name>
<dbReference type="InterPro" id="IPR050742">
    <property type="entry name" value="Helicase_Restrict-Modif_Enz"/>
</dbReference>
<comment type="caution">
    <text evidence="3">The sequence shown here is derived from an EMBL/GenBank/DDBJ whole genome shotgun (WGS) entry which is preliminary data.</text>
</comment>
<dbReference type="AlphaFoldDB" id="A0A3N6NKM7"/>
<dbReference type="InterPro" id="IPR007409">
    <property type="entry name" value="Restrct_endonuc_type1_HsdR_N"/>
</dbReference>
<protein>
    <submittedName>
        <fullName evidence="3">DEAD/DEAH box helicase</fullName>
    </submittedName>
</protein>
<reference evidence="3 4" key="1">
    <citation type="submission" date="2018-11" db="EMBL/GenBank/DDBJ databases">
        <title>Paraburkholderia sp. DHOA04, isolated from soil.</title>
        <authorList>
            <person name="Gao Z.-H."/>
            <person name="Qiu L.-H."/>
            <person name="Fu J.-C."/>
        </authorList>
    </citation>
    <scope>NUCLEOTIDE SEQUENCE [LARGE SCALE GENOMIC DNA]</scope>
    <source>
        <strain evidence="3 4">DHOA04</strain>
    </source>
</reference>
<evidence type="ECO:0000256" key="1">
    <source>
        <dbReference type="SAM" id="MobiDB-lite"/>
    </source>
</evidence>
<dbReference type="Pfam" id="PF04851">
    <property type="entry name" value="ResIII"/>
    <property type="match status" value="1"/>
</dbReference>
<dbReference type="InterPro" id="IPR013670">
    <property type="entry name" value="EcoEI_R_C_dom"/>
</dbReference>
<organism evidence="3 4">
    <name type="scientific">Paraburkholderia dinghuensis</name>
    <dbReference type="NCBI Taxonomy" id="2305225"/>
    <lineage>
        <taxon>Bacteria</taxon>
        <taxon>Pseudomonadati</taxon>
        <taxon>Pseudomonadota</taxon>
        <taxon>Betaproteobacteria</taxon>
        <taxon>Burkholderiales</taxon>
        <taxon>Burkholderiaceae</taxon>
        <taxon>Paraburkholderia</taxon>
    </lineage>
</organism>
<dbReference type="Pfam" id="PF04313">
    <property type="entry name" value="HSDR_N"/>
    <property type="match status" value="1"/>
</dbReference>
<dbReference type="EMBL" id="RQIS01000034">
    <property type="protein sequence ID" value="RQG99822.1"/>
    <property type="molecule type" value="Genomic_DNA"/>
</dbReference>
<dbReference type="CDD" id="cd18799">
    <property type="entry name" value="SF2_C_EcoAI-like"/>
    <property type="match status" value="1"/>
</dbReference>
<dbReference type="Gene3D" id="3.40.50.300">
    <property type="entry name" value="P-loop containing nucleotide triphosphate hydrolases"/>
    <property type="match status" value="2"/>
</dbReference>
<feature type="domain" description="Helicase ATP-binding" evidence="2">
    <location>
        <begin position="178"/>
        <end position="365"/>
    </location>
</feature>
<dbReference type="GO" id="GO:0009035">
    <property type="term" value="F:type I site-specific deoxyribonuclease activity"/>
    <property type="evidence" value="ECO:0007669"/>
    <property type="project" value="UniProtKB-EC"/>
</dbReference>
<sequence>MDKKKLSERDICTKLITPALEAAGWDKQRQLREEVNLTAGRVVVHGNKGVRDTKTIRRADYVLSFKPGQPLAVVEAKDNKHTVRDGIQQALDYAAMLDVPFAFSSNGDGFVFHDKTLADGVLEREISLAEFPSPEVLWQRYLTWKGISDEQATVYAQDYHVGRSARYYQVNAINRSVEAVVKGQKRILLVMATGTGKTYTAFQIIWRLWKSGTARRILFLADRNILVDQTMVNDFKPFKGAMAKLSVNQKGVEKVDGAGQKTTELVELGVNPQTKKVDKSYEIYLSLYQAVTGTEEERNIYKQFSPDFFDLVVIDECHRGSAAEDSAWREILDYFGSAVHLGLTATPKETTEVSNITYFGEPVYTYSLKQGIDDGFLAPYKVIRIDLDKDSGWRPTAGKVDAKGQAIEDRIYNQKDMNKTLVLTQRDEVVAKRITELLYATGRMNKTIVFCEDIDHASRMRQALINANTDLASANPKYVMQITGDNAEGKMELDNFIDPKRAYPVIATTSRLMTTGVDAQTCKLIVLDRTINSMTEFKQIIGRGTRINDDYDKLWFTILDFKKATENFADPAFDGEPVVIYEPKGDEPVAPSGDNDPPTDEQGKSVDGPRGTYDPDNGTGGNAGQGGGARIKYVVDDVTVYVANERVQFMGPDGKLITESLKDYTRIQLKKRFASLDEFLQSWTDADRKQAIVDELAAQGVFFDELAKETGKDLDPFDLVCHVAFGQKPLTRRERADNVKKKNYFTQYGETARKVLDKLLDKYADEGIANIEQTEVLRTPDFAPLGSPVELIKSFGGKPQYQAALRSLELALYQ</sequence>
<keyword evidence="3" id="KW-0067">ATP-binding</keyword>
<dbReference type="GO" id="GO:0005829">
    <property type="term" value="C:cytosol"/>
    <property type="evidence" value="ECO:0007669"/>
    <property type="project" value="TreeGrafter"/>
</dbReference>
<evidence type="ECO:0000313" key="4">
    <source>
        <dbReference type="Proteomes" id="UP000272778"/>
    </source>
</evidence>
<dbReference type="PANTHER" id="PTHR47396:SF1">
    <property type="entry name" value="ATP-DEPENDENT HELICASE IRC3-RELATED"/>
    <property type="match status" value="1"/>
</dbReference>
<feature type="region of interest" description="Disordered" evidence="1">
    <location>
        <begin position="579"/>
        <end position="626"/>
    </location>
</feature>